<dbReference type="PANTHER" id="PTHR45947">
    <property type="entry name" value="SULFOQUINOVOSYL TRANSFERASE SQD2"/>
    <property type="match status" value="1"/>
</dbReference>
<dbReference type="Pfam" id="PF13439">
    <property type="entry name" value="Glyco_transf_4"/>
    <property type="match status" value="1"/>
</dbReference>
<dbReference type="GO" id="GO:0016757">
    <property type="term" value="F:glycosyltransferase activity"/>
    <property type="evidence" value="ECO:0007669"/>
    <property type="project" value="TreeGrafter"/>
</dbReference>
<proteinExistence type="predicted"/>
<name>A0A3C1KSJ8_9GAMM</name>
<dbReference type="AlphaFoldDB" id="A0A3C1KSJ8"/>
<dbReference type="EMBL" id="DMND01000238">
    <property type="protein sequence ID" value="HAN29508.1"/>
    <property type="molecule type" value="Genomic_DNA"/>
</dbReference>
<evidence type="ECO:0000313" key="2">
    <source>
        <dbReference type="EMBL" id="HAN29508.1"/>
    </source>
</evidence>
<dbReference type="InterPro" id="IPR050194">
    <property type="entry name" value="Glycosyltransferase_grp1"/>
</dbReference>
<dbReference type="SUPFAM" id="SSF53756">
    <property type="entry name" value="UDP-Glycosyltransferase/glycogen phosphorylase"/>
    <property type="match status" value="1"/>
</dbReference>
<organism evidence="2 3">
    <name type="scientific">Haliea salexigens</name>
    <dbReference type="NCBI Taxonomy" id="287487"/>
    <lineage>
        <taxon>Bacteria</taxon>
        <taxon>Pseudomonadati</taxon>
        <taxon>Pseudomonadota</taxon>
        <taxon>Gammaproteobacteria</taxon>
        <taxon>Cellvibrionales</taxon>
        <taxon>Halieaceae</taxon>
        <taxon>Haliea</taxon>
    </lineage>
</organism>
<protein>
    <submittedName>
        <fullName evidence="2">Sugar transferase</fullName>
    </submittedName>
</protein>
<dbReference type="InterPro" id="IPR028098">
    <property type="entry name" value="Glyco_trans_4-like_N"/>
</dbReference>
<keyword evidence="2" id="KW-0808">Transferase</keyword>
<feature type="domain" description="Glycosyltransferase subfamily 4-like N-terminal" evidence="1">
    <location>
        <begin position="21"/>
        <end position="179"/>
    </location>
</feature>
<gene>
    <name evidence="2" type="ORF">DCP75_17640</name>
</gene>
<dbReference type="Pfam" id="PF13692">
    <property type="entry name" value="Glyco_trans_1_4"/>
    <property type="match status" value="1"/>
</dbReference>
<feature type="non-terminal residue" evidence="2">
    <location>
        <position position="317"/>
    </location>
</feature>
<reference evidence="2 3" key="1">
    <citation type="journal article" date="2018" name="Nat. Biotechnol.">
        <title>A standardized bacterial taxonomy based on genome phylogeny substantially revises the tree of life.</title>
        <authorList>
            <person name="Parks D.H."/>
            <person name="Chuvochina M."/>
            <person name="Waite D.W."/>
            <person name="Rinke C."/>
            <person name="Skarshewski A."/>
            <person name="Chaumeil P.A."/>
            <person name="Hugenholtz P."/>
        </authorList>
    </citation>
    <scope>NUCLEOTIDE SEQUENCE [LARGE SCALE GENOMIC DNA]</scope>
    <source>
        <strain evidence="2">UBA9158</strain>
    </source>
</reference>
<evidence type="ECO:0000259" key="1">
    <source>
        <dbReference type="Pfam" id="PF13439"/>
    </source>
</evidence>
<dbReference type="PANTHER" id="PTHR45947:SF3">
    <property type="entry name" value="SULFOQUINOVOSYL TRANSFERASE SQD2"/>
    <property type="match status" value="1"/>
</dbReference>
<accession>A0A3C1KSJ8</accession>
<dbReference type="Gene3D" id="3.40.50.2000">
    <property type="entry name" value="Glycogen Phosphorylase B"/>
    <property type="match status" value="2"/>
</dbReference>
<evidence type="ECO:0000313" key="3">
    <source>
        <dbReference type="Proteomes" id="UP000259273"/>
    </source>
</evidence>
<sequence length="317" mass="34814">MTVSANAPPLVVHIIFALGTGGLENGLINIINRCPPERYRHAIICLSRSEEFAARITAPSVEVIELHKKPGHDLGMYWRLWRTLRRLRPAIVHTRNLAALETQALGILLTGCKRVHGEHGRDISDLDGSNRKYRVLRKILNPLIHRFIAVSRDLSDWLVRSVGISPDKVIQIYNGVAQDRFTPQTSVADDRGQLAKMGRVAVPGMPDGFCDAPQCRVVGTVGRLAAVKDQKTLLLALAEVLRASPQQRDTLRCILVGDGPERSALEKLLAELGLQSCVWMAGDRDDIPEMLACMDVFVLPSLGEGISNTVLEAMATG</sequence>
<dbReference type="Proteomes" id="UP000259273">
    <property type="component" value="Unassembled WGS sequence"/>
</dbReference>
<comment type="caution">
    <text evidence="2">The sequence shown here is derived from an EMBL/GenBank/DDBJ whole genome shotgun (WGS) entry which is preliminary data.</text>
</comment>